<name>A0A1N7J0V0_9CORY</name>
<dbReference type="STRING" id="1161099.SAMN05444817_103100"/>
<dbReference type="Proteomes" id="UP000186292">
    <property type="component" value="Unassembled WGS sequence"/>
</dbReference>
<protein>
    <submittedName>
        <fullName evidence="2">Uncharacterized protein</fullName>
    </submittedName>
</protein>
<dbReference type="AlphaFoldDB" id="A0A1N7J0V0"/>
<proteinExistence type="predicted"/>
<sequence length="177" mass="18328">MNRREIAAGASLVVGAVAVGLLVALISLLGARTRFEPVPVGDQLGQDNGETFAEYVERVEASLDDAPGDAPAFALVTFAGETTPEEASAVLEPVGRVDAVIPPDAPLQPIGEPKKGRDRTEIFRIAVDGDVAGAVVRDTGDALRALSANERIAAVEALPPDAVWGAFGVRPVNPQTP</sequence>
<dbReference type="RefSeq" id="WP_076598728.1">
    <property type="nucleotide sequence ID" value="NZ_CP046976.1"/>
</dbReference>
<accession>A0A1N7J0V0</accession>
<dbReference type="EMBL" id="FTOF01000003">
    <property type="protein sequence ID" value="SIS42998.1"/>
    <property type="molecule type" value="Genomic_DNA"/>
</dbReference>
<keyword evidence="1" id="KW-0472">Membrane</keyword>
<reference evidence="3" key="1">
    <citation type="submission" date="2017-01" db="EMBL/GenBank/DDBJ databases">
        <authorList>
            <person name="Varghese N."/>
            <person name="Submissions S."/>
        </authorList>
    </citation>
    <scope>NUCLEOTIDE SEQUENCE [LARGE SCALE GENOMIC DNA]</scope>
    <source>
        <strain evidence="3">DSM 44531</strain>
    </source>
</reference>
<gene>
    <name evidence="2" type="ORF">SAMN05444817_103100</name>
</gene>
<evidence type="ECO:0000313" key="3">
    <source>
        <dbReference type="Proteomes" id="UP000186292"/>
    </source>
</evidence>
<evidence type="ECO:0000256" key="1">
    <source>
        <dbReference type="SAM" id="Phobius"/>
    </source>
</evidence>
<keyword evidence="3" id="KW-1185">Reference proteome</keyword>
<organism evidence="2 3">
    <name type="scientific">Corynebacterium appendicis CIP 107643</name>
    <dbReference type="NCBI Taxonomy" id="1161099"/>
    <lineage>
        <taxon>Bacteria</taxon>
        <taxon>Bacillati</taxon>
        <taxon>Actinomycetota</taxon>
        <taxon>Actinomycetes</taxon>
        <taxon>Mycobacteriales</taxon>
        <taxon>Corynebacteriaceae</taxon>
        <taxon>Corynebacterium</taxon>
    </lineage>
</organism>
<keyword evidence="1" id="KW-1133">Transmembrane helix</keyword>
<feature type="transmembrane region" description="Helical" evidence="1">
    <location>
        <begin position="6"/>
        <end position="29"/>
    </location>
</feature>
<keyword evidence="1" id="KW-0812">Transmembrane</keyword>
<evidence type="ECO:0000313" key="2">
    <source>
        <dbReference type="EMBL" id="SIS42998.1"/>
    </source>
</evidence>
<dbReference type="OrthoDB" id="4424197at2"/>